<dbReference type="PANTHER" id="PTHR24032">
    <property type="entry name" value="EGF-LIKE DOMAIN-CONTAINING PROTEIN-RELATED-RELATED"/>
    <property type="match status" value="1"/>
</dbReference>
<dbReference type="Pfam" id="PF22933">
    <property type="entry name" value="ComC_SSD"/>
    <property type="match status" value="1"/>
</dbReference>
<organism evidence="4 5">
    <name type="scientific">Cavenderia fasciculata</name>
    <name type="common">Slime mold</name>
    <name type="synonym">Dictyostelium fasciculatum</name>
    <dbReference type="NCBI Taxonomy" id="261658"/>
    <lineage>
        <taxon>Eukaryota</taxon>
        <taxon>Amoebozoa</taxon>
        <taxon>Evosea</taxon>
        <taxon>Eumycetozoa</taxon>
        <taxon>Dictyostelia</taxon>
        <taxon>Acytosteliales</taxon>
        <taxon>Cavenderiaceae</taxon>
        <taxon>Cavenderia</taxon>
    </lineage>
</organism>
<keyword evidence="2" id="KW-0812">Transmembrane</keyword>
<dbReference type="RefSeq" id="XP_004355958.1">
    <property type="nucleotide sequence ID" value="XM_004355905.1"/>
</dbReference>
<dbReference type="OrthoDB" id="26095at2759"/>
<evidence type="ECO:0000313" key="4">
    <source>
        <dbReference type="EMBL" id="EGG17474.1"/>
    </source>
</evidence>
<reference evidence="5" key="1">
    <citation type="journal article" date="2011" name="Genome Res.">
        <title>Phylogeny-wide analysis of social amoeba genomes highlights ancient origins for complex intercellular communication.</title>
        <authorList>
            <person name="Heidel A.J."/>
            <person name="Lawal H.M."/>
            <person name="Felder M."/>
            <person name="Schilde C."/>
            <person name="Helps N.R."/>
            <person name="Tunggal B."/>
            <person name="Rivero F."/>
            <person name="John U."/>
            <person name="Schleicher M."/>
            <person name="Eichinger L."/>
            <person name="Platzer M."/>
            <person name="Noegel A.A."/>
            <person name="Schaap P."/>
            <person name="Gloeckner G."/>
        </authorList>
    </citation>
    <scope>NUCLEOTIDE SEQUENCE [LARGE SCALE GENOMIC DNA]</scope>
    <source>
        <strain evidence="5">SH3</strain>
    </source>
</reference>
<dbReference type="InterPro" id="IPR032675">
    <property type="entry name" value="LRR_dom_sf"/>
</dbReference>
<dbReference type="InterPro" id="IPR002909">
    <property type="entry name" value="IPT_dom"/>
</dbReference>
<dbReference type="EMBL" id="GL883021">
    <property type="protein sequence ID" value="EGG17474.1"/>
    <property type="molecule type" value="Genomic_DNA"/>
</dbReference>
<dbReference type="AlphaFoldDB" id="F4Q6A0"/>
<evidence type="ECO:0000256" key="1">
    <source>
        <dbReference type="PROSITE-ProRule" id="PRU00076"/>
    </source>
</evidence>
<dbReference type="CDD" id="cd00603">
    <property type="entry name" value="IPT_PCSR"/>
    <property type="match status" value="1"/>
</dbReference>
<sequence length="1041" mass="115313">MGFPDILFDVRQAQNQDIPQLELDSFQWVISYYQLSYSLSDDVCNSYFPNVVCVTDPVTNEKHFQEISAHTTKLTTFWLLSRLITSVFATGPAPNASLTDLYFPSLTKYNGAKGSFNFDLLSMFMKYCKSLQSLVIHDDLNVLSIPINFSQSFPKLETLSLTKLKISNVPMDLFKSNTLTTVILDGNPINQSLIVDPLVVYSTSIQTLQFPYSEGNNFQFNLLPNNFPALKSLRISTTGTNVIIQMNINIVSNSLQTFLFKQIDALLDGTQFNFTINTPNIETIRLEHKTFQLNERYIRYNFVNPSSWAKFKTFITDGQVESSLPFNVTNFREVGVINGDLETFPNGVLSNGSALVLNGNKITGTIPLDIVSGNNAIKAAIDLEGNAGLTGSVPEEFCRLRFMGLEGTGVTSLPDCAYCYKNVLPNEITFDVPIPGNFACPHSLNSTFIITTDSKLTIRGKNLGYAVPGDSTDGLETIIPNELLTFKVPDPPSYQKWVDVVFSTAVGVSYNITYDYATLIFNYGAIEQIPGGLKVTLNMGFFNPTYAFNITLDNNPCINVNASETTYIITCNVPGIPALNSLNMIGKVTIQNDYTLNSKNIFYAIGYPVSTSVNSLDQYGGNVTFQGQFGQYFDQPSAFIGGENCPILELNATTLVCQYVGTPTGQLLPIGPKTVRIVVDGYTFESATLFTINAINATQHCITTTNNCTNGQGQCNDIGVCICRDNYIGDNCEFIEGGGEFKPNITNPTATFGIDGYQFNFSMVAIQELDMDDVIVREILTNNWIYTNSTNDTAIAGVESYDYKLNHTEFLPMVNARIEFSNHSRTITFGGTNQTYLPNSIKLSVNIIYWMFKSNLNHLRVVYRTQLSINTPAEYNGCGVEPTVEESIIRGLDGDNVQFLKVYKNENIFFGSFLDYVLSDGKKTYSKNELINQTVIENTLSSSNQTLSDAYIGINMPRCLICSLDPSFNSLIQPNFGTGQNEQDTCSSSDDKWKIIVGVVVGGIAAIAILVGSILYYKKVKKSKYYNAQMKSKLARLSQHA</sequence>
<dbReference type="Proteomes" id="UP000007797">
    <property type="component" value="Unassembled WGS sequence"/>
</dbReference>
<keyword evidence="2" id="KW-0472">Membrane</keyword>
<dbReference type="InterPro" id="IPR054484">
    <property type="entry name" value="ComC_SSD"/>
</dbReference>
<dbReference type="KEGG" id="dfa:DFA_08470"/>
<dbReference type="SUPFAM" id="SSF52058">
    <property type="entry name" value="L domain-like"/>
    <property type="match status" value="1"/>
</dbReference>
<dbReference type="GeneID" id="14869840"/>
<evidence type="ECO:0000256" key="2">
    <source>
        <dbReference type="SAM" id="Phobius"/>
    </source>
</evidence>
<dbReference type="InterPro" id="IPR000742">
    <property type="entry name" value="EGF"/>
</dbReference>
<feature type="domain" description="EGF-like" evidence="3">
    <location>
        <begin position="697"/>
        <end position="733"/>
    </location>
</feature>
<keyword evidence="1" id="KW-0245">EGF-like domain</keyword>
<dbReference type="Gene3D" id="3.80.10.10">
    <property type="entry name" value="Ribonuclease Inhibitor"/>
    <property type="match status" value="1"/>
</dbReference>
<feature type="transmembrane region" description="Helical" evidence="2">
    <location>
        <begin position="995"/>
        <end position="1017"/>
    </location>
</feature>
<dbReference type="PROSITE" id="PS50026">
    <property type="entry name" value="EGF_3"/>
    <property type="match status" value="1"/>
</dbReference>
<dbReference type="PANTHER" id="PTHR24032:SF16">
    <property type="entry name" value="EGF-LIKE DOMAIN-CONTAINING PROTEIN"/>
    <property type="match status" value="1"/>
</dbReference>
<dbReference type="PROSITE" id="PS00022">
    <property type="entry name" value="EGF_1"/>
    <property type="match status" value="1"/>
</dbReference>
<keyword evidence="2" id="KW-1133">Transmembrane helix</keyword>
<dbReference type="InterPro" id="IPR053331">
    <property type="entry name" value="EGF-like_comC"/>
</dbReference>
<dbReference type="OMA" id="IQMNINI"/>
<name>F4Q6A0_CACFS</name>
<proteinExistence type="predicted"/>
<accession>F4Q6A0</accession>
<feature type="disulfide bond" evidence="1">
    <location>
        <begin position="723"/>
        <end position="732"/>
    </location>
</feature>
<keyword evidence="5" id="KW-1185">Reference proteome</keyword>
<comment type="caution">
    <text evidence="1">Lacks conserved residue(s) required for the propagation of feature annotation.</text>
</comment>
<evidence type="ECO:0000259" key="3">
    <source>
        <dbReference type="PROSITE" id="PS50026"/>
    </source>
</evidence>
<gene>
    <name evidence="4" type="ORF">DFA_08470</name>
</gene>
<dbReference type="Pfam" id="PF01833">
    <property type="entry name" value="TIG"/>
    <property type="match status" value="1"/>
</dbReference>
<protein>
    <recommendedName>
        <fullName evidence="3">EGF-like domain-containing protein</fullName>
    </recommendedName>
</protein>
<dbReference type="InterPro" id="IPR002049">
    <property type="entry name" value="LE_dom"/>
</dbReference>
<keyword evidence="1" id="KW-1015">Disulfide bond</keyword>
<dbReference type="CDD" id="cd00055">
    <property type="entry name" value="EGF_Lam"/>
    <property type="match status" value="1"/>
</dbReference>
<evidence type="ECO:0000313" key="5">
    <source>
        <dbReference type="Proteomes" id="UP000007797"/>
    </source>
</evidence>